<dbReference type="Pfam" id="PF00071">
    <property type="entry name" value="Ras"/>
    <property type="match status" value="1"/>
</dbReference>
<dbReference type="PANTHER" id="PTHR47979">
    <property type="entry name" value="DRAB11-RELATED"/>
    <property type="match status" value="1"/>
</dbReference>
<proteinExistence type="predicted"/>
<protein>
    <submittedName>
        <fullName evidence="1">Uncharacterized protein</fullName>
    </submittedName>
</protein>
<dbReference type="InterPro" id="IPR027417">
    <property type="entry name" value="P-loop_NTPase"/>
</dbReference>
<sequence length="76" mass="8617">MAYKVDHEYDYLFKIILIGDSGVGKSNILSRFTWNEFSLESKSTIGVEFATRTLQVGFVWKILISCNFPASSFSVL</sequence>
<dbReference type="PRINTS" id="PR00449">
    <property type="entry name" value="RASTRNSFRMNG"/>
</dbReference>
<name>A0A540LSI4_MALBA</name>
<organism evidence="1 2">
    <name type="scientific">Malus baccata</name>
    <name type="common">Siberian crab apple</name>
    <name type="synonym">Pyrus baccata</name>
    <dbReference type="NCBI Taxonomy" id="106549"/>
    <lineage>
        <taxon>Eukaryota</taxon>
        <taxon>Viridiplantae</taxon>
        <taxon>Streptophyta</taxon>
        <taxon>Embryophyta</taxon>
        <taxon>Tracheophyta</taxon>
        <taxon>Spermatophyta</taxon>
        <taxon>Magnoliopsida</taxon>
        <taxon>eudicotyledons</taxon>
        <taxon>Gunneridae</taxon>
        <taxon>Pentapetalae</taxon>
        <taxon>rosids</taxon>
        <taxon>fabids</taxon>
        <taxon>Rosales</taxon>
        <taxon>Rosaceae</taxon>
        <taxon>Amygdaloideae</taxon>
        <taxon>Maleae</taxon>
        <taxon>Malus</taxon>
    </lineage>
</organism>
<dbReference type="EMBL" id="VIEB01000479">
    <property type="protein sequence ID" value="TQD89417.1"/>
    <property type="molecule type" value="Genomic_DNA"/>
</dbReference>
<evidence type="ECO:0000313" key="1">
    <source>
        <dbReference type="EMBL" id="TQD89417.1"/>
    </source>
</evidence>
<accession>A0A540LSI4</accession>
<dbReference type="Gene3D" id="3.40.50.300">
    <property type="entry name" value="P-loop containing nucleotide triphosphate hydrolases"/>
    <property type="match status" value="1"/>
</dbReference>
<keyword evidence="2" id="KW-1185">Reference proteome</keyword>
<dbReference type="InterPro" id="IPR001806">
    <property type="entry name" value="Small_GTPase"/>
</dbReference>
<gene>
    <name evidence="1" type="ORF">C1H46_025060</name>
</gene>
<dbReference type="SUPFAM" id="SSF52540">
    <property type="entry name" value="P-loop containing nucleoside triphosphate hydrolases"/>
    <property type="match status" value="1"/>
</dbReference>
<reference evidence="1 2" key="1">
    <citation type="journal article" date="2019" name="G3 (Bethesda)">
        <title>Sequencing of a Wild Apple (Malus baccata) Genome Unravels the Differences Between Cultivated and Wild Apple Species Regarding Disease Resistance and Cold Tolerance.</title>
        <authorList>
            <person name="Chen X."/>
        </authorList>
    </citation>
    <scope>NUCLEOTIDE SEQUENCE [LARGE SCALE GENOMIC DNA]</scope>
    <source>
        <strain evidence="2">cv. Shandingzi</strain>
        <tissue evidence="1">Leaves</tissue>
    </source>
</reference>
<comment type="caution">
    <text evidence="1">The sequence shown here is derived from an EMBL/GenBank/DDBJ whole genome shotgun (WGS) entry which is preliminary data.</text>
</comment>
<dbReference type="PROSITE" id="PS51419">
    <property type="entry name" value="RAB"/>
    <property type="match status" value="1"/>
</dbReference>
<dbReference type="STRING" id="106549.A0A540LSI4"/>
<evidence type="ECO:0000313" key="2">
    <source>
        <dbReference type="Proteomes" id="UP000315295"/>
    </source>
</evidence>
<dbReference type="GO" id="GO:0003924">
    <property type="term" value="F:GTPase activity"/>
    <property type="evidence" value="ECO:0007669"/>
    <property type="project" value="InterPro"/>
</dbReference>
<dbReference type="AlphaFoldDB" id="A0A540LSI4"/>
<dbReference type="InterPro" id="IPR050209">
    <property type="entry name" value="Rab_GTPases_membrane_traffic"/>
</dbReference>
<dbReference type="Proteomes" id="UP000315295">
    <property type="component" value="Unassembled WGS sequence"/>
</dbReference>
<dbReference type="SMART" id="SM00175">
    <property type="entry name" value="RAB"/>
    <property type="match status" value="1"/>
</dbReference>
<dbReference type="GO" id="GO:0005525">
    <property type="term" value="F:GTP binding"/>
    <property type="evidence" value="ECO:0007669"/>
    <property type="project" value="InterPro"/>
</dbReference>